<dbReference type="STRING" id="45351.A7RZ32"/>
<dbReference type="InParanoid" id="A7RZ32"/>
<dbReference type="PANTHER" id="PTHR21277">
    <property type="entry name" value="TRANSCRIPTIONAL ADAPTER 1"/>
    <property type="match status" value="1"/>
</dbReference>
<dbReference type="Pfam" id="PF12767">
    <property type="entry name" value="SAGA-Tad1"/>
    <property type="match status" value="1"/>
</dbReference>
<evidence type="ECO:0000256" key="3">
    <source>
        <dbReference type="ARBA" id="ARBA00023015"/>
    </source>
</evidence>
<dbReference type="GO" id="GO:0005634">
    <property type="term" value="C:nucleus"/>
    <property type="evidence" value="ECO:0007669"/>
    <property type="project" value="UniProtKB-SubCell"/>
</dbReference>
<gene>
    <name evidence="7" type="ORF">NEMVEDRAFT_v1g98418</name>
</gene>
<comment type="subcellular location">
    <subcellularLocation>
        <location evidence="1">Nucleus</location>
    </subcellularLocation>
</comment>
<dbReference type="OMA" id="NIMTEDQ"/>
<reference evidence="7 8" key="1">
    <citation type="journal article" date="2007" name="Science">
        <title>Sea anemone genome reveals ancestral eumetazoan gene repertoire and genomic organization.</title>
        <authorList>
            <person name="Putnam N.H."/>
            <person name="Srivastava M."/>
            <person name="Hellsten U."/>
            <person name="Dirks B."/>
            <person name="Chapman J."/>
            <person name="Salamov A."/>
            <person name="Terry A."/>
            <person name="Shapiro H."/>
            <person name="Lindquist E."/>
            <person name="Kapitonov V.V."/>
            <person name="Jurka J."/>
            <person name="Genikhovich G."/>
            <person name="Grigoriev I.V."/>
            <person name="Lucas S.M."/>
            <person name="Steele R.E."/>
            <person name="Finnerty J.R."/>
            <person name="Technau U."/>
            <person name="Martindale M.Q."/>
            <person name="Rokhsar D.S."/>
        </authorList>
    </citation>
    <scope>NUCLEOTIDE SEQUENCE [LARGE SCALE GENOMIC DNA]</scope>
    <source>
        <strain evidence="8">CH2 X CH6</strain>
    </source>
</reference>
<evidence type="ECO:0000256" key="4">
    <source>
        <dbReference type="ARBA" id="ARBA00023163"/>
    </source>
</evidence>
<dbReference type="PANTHER" id="PTHR21277:SF5">
    <property type="entry name" value="TRANSCRIPTIONAL ADAPTER 1"/>
    <property type="match status" value="1"/>
</dbReference>
<name>A7RZ32_NEMVE</name>
<dbReference type="CDD" id="cd22934">
    <property type="entry name" value="HFD_TADA1"/>
    <property type="match status" value="1"/>
</dbReference>
<evidence type="ECO:0000256" key="1">
    <source>
        <dbReference type="ARBA" id="ARBA00004123"/>
    </source>
</evidence>
<evidence type="ECO:0000256" key="5">
    <source>
        <dbReference type="ARBA" id="ARBA00023242"/>
    </source>
</evidence>
<dbReference type="HOGENOM" id="CLU_071612_0_0_1"/>
<dbReference type="Proteomes" id="UP000001593">
    <property type="component" value="Unassembled WGS sequence"/>
</dbReference>
<keyword evidence="5" id="KW-0539">Nucleus</keyword>
<comment type="similarity">
    <text evidence="2">Belongs to the TADA1 family.</text>
</comment>
<dbReference type="GO" id="GO:0003713">
    <property type="term" value="F:transcription coactivator activity"/>
    <property type="evidence" value="ECO:0000318"/>
    <property type="project" value="GO_Central"/>
</dbReference>
<dbReference type="EMBL" id="DS469555">
    <property type="protein sequence ID" value="EDO43284.1"/>
    <property type="molecule type" value="Genomic_DNA"/>
</dbReference>
<feature type="region of interest" description="Disordered" evidence="6">
    <location>
        <begin position="222"/>
        <end position="243"/>
    </location>
</feature>
<dbReference type="GO" id="GO:0000124">
    <property type="term" value="C:SAGA complex"/>
    <property type="evidence" value="ECO:0000318"/>
    <property type="project" value="GO_Central"/>
</dbReference>
<dbReference type="InterPro" id="IPR024738">
    <property type="entry name" value="Hfi1/Tada1"/>
</dbReference>
<sequence length="317" mass="35703">MATDLTSARRQLMEALGESSQTYWNLMKLWYKQKIGKDDFDAQARQCLGTDNIHFHNTFLLAILAKCQALGATPASHPRTPHKPPHKPQLIKRGKVKKQRRTLKANFEQRFSPCDPLRDAPLMNLKVHITEDCEIGLCSYDLMLPDITTLHGRLFLGAWDAGLDNVADETVPLIQCATEHLVKDILTICCARRSPYRLRDGHFRYASGTACPKMHLRNSNLTWPPPTDKPYESSSSPSTSGGRTLVQAAADAALAVSLSDHCSQPSAPISLYDLRDSLQVHRRVVPSHTVYTANMERILSQLWHPSHDEIEQNQLHR</sequence>
<dbReference type="GO" id="GO:0006357">
    <property type="term" value="P:regulation of transcription by RNA polymerase II"/>
    <property type="evidence" value="ECO:0000318"/>
    <property type="project" value="GO_Central"/>
</dbReference>
<protein>
    <submittedName>
        <fullName evidence="7">Uncharacterized protein</fullName>
    </submittedName>
</protein>
<feature type="compositionally biased region" description="Low complexity" evidence="6">
    <location>
        <begin position="233"/>
        <end position="243"/>
    </location>
</feature>
<evidence type="ECO:0000313" key="8">
    <source>
        <dbReference type="Proteomes" id="UP000001593"/>
    </source>
</evidence>
<evidence type="ECO:0000256" key="2">
    <source>
        <dbReference type="ARBA" id="ARBA00010314"/>
    </source>
</evidence>
<dbReference type="AlphaFoldDB" id="A7RZ32"/>
<accession>A7RZ32</accession>
<feature type="non-terminal residue" evidence="7">
    <location>
        <position position="317"/>
    </location>
</feature>
<evidence type="ECO:0000256" key="6">
    <source>
        <dbReference type="SAM" id="MobiDB-lite"/>
    </source>
</evidence>
<keyword evidence="8" id="KW-1185">Reference proteome</keyword>
<evidence type="ECO:0000313" key="7">
    <source>
        <dbReference type="EMBL" id="EDO43284.1"/>
    </source>
</evidence>
<keyword evidence="4" id="KW-0804">Transcription</keyword>
<keyword evidence="3" id="KW-0805">Transcription regulation</keyword>
<dbReference type="PhylomeDB" id="A7RZ32"/>
<dbReference type="eggNOG" id="ENOG502QRMT">
    <property type="taxonomic scope" value="Eukaryota"/>
</dbReference>
<proteinExistence type="inferred from homology"/>
<organism evidence="7 8">
    <name type="scientific">Nematostella vectensis</name>
    <name type="common">Starlet sea anemone</name>
    <dbReference type="NCBI Taxonomy" id="45351"/>
    <lineage>
        <taxon>Eukaryota</taxon>
        <taxon>Metazoa</taxon>
        <taxon>Cnidaria</taxon>
        <taxon>Anthozoa</taxon>
        <taxon>Hexacorallia</taxon>
        <taxon>Actiniaria</taxon>
        <taxon>Edwardsiidae</taxon>
        <taxon>Nematostella</taxon>
    </lineage>
</organism>